<dbReference type="InterPro" id="IPR030392">
    <property type="entry name" value="S74_ICA"/>
</dbReference>
<dbReference type="InterPro" id="IPR044914">
    <property type="entry name" value="Endosialidase_C_dom_sf"/>
</dbReference>
<accession>A0A849I5N9</accession>
<name>A0A849I5N9_9HYPH</name>
<comment type="caution">
    <text evidence="2">The sequence shown here is derived from an EMBL/GenBank/DDBJ whole genome shotgun (WGS) entry which is preliminary data.</text>
</comment>
<evidence type="ECO:0000313" key="3">
    <source>
        <dbReference type="Proteomes" id="UP000564885"/>
    </source>
</evidence>
<reference evidence="2 3" key="1">
    <citation type="submission" date="2020-04" db="EMBL/GenBank/DDBJ databases">
        <title>Enterovirga sp. isolate from soil.</title>
        <authorList>
            <person name="Chea S."/>
            <person name="Kim D.-U."/>
        </authorList>
    </citation>
    <scope>NUCLEOTIDE SEQUENCE [LARGE SCALE GENOMIC DNA]</scope>
    <source>
        <strain evidence="2 3">DB1703</strain>
    </source>
</reference>
<dbReference type="EMBL" id="JABEPP010000002">
    <property type="protein sequence ID" value="NNM72641.1"/>
    <property type="molecule type" value="Genomic_DNA"/>
</dbReference>
<dbReference type="AlphaFoldDB" id="A0A849I5N9"/>
<keyword evidence="3" id="KW-1185">Reference proteome</keyword>
<sequence length="371" mass="38099">MMSETPNLGLPLLAAAQAQKHVTHNEALLALDALVHCAVLDRDLSAPPASPAEGDRYLVPAAPGGAWAGHAGEIAAFSAGAWAFHAPQPGFLCFAADEAVLLVFDGAAWAPAVPAALQNLARLGIGTSADAANPFSAKLNKALWTALGTGEGGTGDLRCTLNKEAASQVLSVLFQSGYSGRAELGLVGDDDLQLKTSADGTAWSEAMRVKADGKVGIGTSAPSERLTVAGNIAPASDNAHSLGTGTRRFSAIYAATGTVSTSDMRQKREVEPLDPGLALDLLREAPPIAFGWRSGESGRHFGWNAQAWLAALGARVGEAGLVVRLAPDRPDGELGLRPDQVTALLHAAVLELSAGMTRLAARVAALEADAT</sequence>
<dbReference type="Gene3D" id="4.10.1090.10">
    <property type="entry name" value="Endosialidase, domain 4"/>
    <property type="match status" value="1"/>
</dbReference>
<feature type="domain" description="Peptidase S74" evidence="1">
    <location>
        <begin position="262"/>
        <end position="370"/>
    </location>
</feature>
<dbReference type="InterPro" id="IPR021251">
    <property type="entry name" value="DUF2793"/>
</dbReference>
<protein>
    <submittedName>
        <fullName evidence="2">DUF2793 domain-containing protein</fullName>
    </submittedName>
</protein>
<gene>
    <name evidence="2" type="ORF">HJG44_09620</name>
</gene>
<evidence type="ECO:0000313" key="2">
    <source>
        <dbReference type="EMBL" id="NNM72641.1"/>
    </source>
</evidence>
<dbReference type="Pfam" id="PF10983">
    <property type="entry name" value="DUF2793"/>
    <property type="match status" value="1"/>
</dbReference>
<dbReference type="PROSITE" id="PS51688">
    <property type="entry name" value="ICA"/>
    <property type="match status" value="1"/>
</dbReference>
<dbReference type="Pfam" id="PF13884">
    <property type="entry name" value="Peptidase_S74"/>
    <property type="match status" value="1"/>
</dbReference>
<dbReference type="Proteomes" id="UP000564885">
    <property type="component" value="Unassembled WGS sequence"/>
</dbReference>
<organism evidence="2 3">
    <name type="scientific">Enterovirga aerilata</name>
    <dbReference type="NCBI Taxonomy" id="2730920"/>
    <lineage>
        <taxon>Bacteria</taxon>
        <taxon>Pseudomonadati</taxon>
        <taxon>Pseudomonadota</taxon>
        <taxon>Alphaproteobacteria</taxon>
        <taxon>Hyphomicrobiales</taxon>
        <taxon>Methylobacteriaceae</taxon>
        <taxon>Enterovirga</taxon>
    </lineage>
</organism>
<proteinExistence type="predicted"/>
<evidence type="ECO:0000259" key="1">
    <source>
        <dbReference type="PROSITE" id="PS51688"/>
    </source>
</evidence>